<sequence length="34" mass="3236">MAGVVTLIADCFIGGSGVGVAASKLGVATSKAFH</sequence>
<accession>A0A7J9IPK5</accession>
<protein>
    <submittedName>
        <fullName evidence="1">Uncharacterized protein</fullName>
    </submittedName>
</protein>
<reference evidence="1 2" key="1">
    <citation type="journal article" date="2019" name="Genome Biol. Evol.">
        <title>Insights into the evolution of the New World diploid cottons (Gossypium, subgenus Houzingenia) based on genome sequencing.</title>
        <authorList>
            <person name="Grover C.E."/>
            <person name="Arick M.A. 2nd"/>
            <person name="Thrash A."/>
            <person name="Conover J.L."/>
            <person name="Sanders W.S."/>
            <person name="Peterson D.G."/>
            <person name="Frelichowski J.E."/>
            <person name="Scheffler J.A."/>
            <person name="Scheffler B.E."/>
            <person name="Wendel J.F."/>
        </authorList>
    </citation>
    <scope>NUCLEOTIDE SEQUENCE [LARGE SCALE GENOMIC DNA]</scope>
    <source>
        <strain evidence="1">6</strain>
        <tissue evidence="1">Leaf</tissue>
    </source>
</reference>
<dbReference type="EMBL" id="JABFAE010000002">
    <property type="protein sequence ID" value="MBA0824079.1"/>
    <property type="molecule type" value="Genomic_DNA"/>
</dbReference>
<comment type="caution">
    <text evidence="1">The sequence shown here is derived from an EMBL/GenBank/DDBJ whole genome shotgun (WGS) entry which is preliminary data.</text>
</comment>
<name>A0A7J9IPK5_9ROSI</name>
<proteinExistence type="predicted"/>
<dbReference type="Proteomes" id="UP000593575">
    <property type="component" value="Unassembled WGS sequence"/>
</dbReference>
<organism evidence="1 2">
    <name type="scientific">Gossypium armourianum</name>
    <dbReference type="NCBI Taxonomy" id="34283"/>
    <lineage>
        <taxon>Eukaryota</taxon>
        <taxon>Viridiplantae</taxon>
        <taxon>Streptophyta</taxon>
        <taxon>Embryophyta</taxon>
        <taxon>Tracheophyta</taxon>
        <taxon>Spermatophyta</taxon>
        <taxon>Magnoliopsida</taxon>
        <taxon>eudicotyledons</taxon>
        <taxon>Gunneridae</taxon>
        <taxon>Pentapetalae</taxon>
        <taxon>rosids</taxon>
        <taxon>malvids</taxon>
        <taxon>Malvales</taxon>
        <taxon>Malvaceae</taxon>
        <taxon>Malvoideae</taxon>
        <taxon>Gossypium</taxon>
    </lineage>
</organism>
<keyword evidence="2" id="KW-1185">Reference proteome</keyword>
<dbReference type="AlphaFoldDB" id="A0A7J9IPK5"/>
<evidence type="ECO:0000313" key="1">
    <source>
        <dbReference type="EMBL" id="MBA0824079.1"/>
    </source>
</evidence>
<gene>
    <name evidence="1" type="ORF">Goarm_020763</name>
</gene>
<evidence type="ECO:0000313" key="2">
    <source>
        <dbReference type="Proteomes" id="UP000593575"/>
    </source>
</evidence>